<name>A0A445M376_GLYSO</name>
<evidence type="ECO:0000313" key="2">
    <source>
        <dbReference type="Proteomes" id="UP000289340"/>
    </source>
</evidence>
<comment type="caution">
    <text evidence="1">The sequence shown here is derived from an EMBL/GenBank/DDBJ whole genome shotgun (WGS) entry which is preliminary data.</text>
</comment>
<evidence type="ECO:0000313" key="1">
    <source>
        <dbReference type="EMBL" id="RZC30014.1"/>
    </source>
</evidence>
<organism evidence="1 2">
    <name type="scientific">Glycine soja</name>
    <name type="common">Wild soybean</name>
    <dbReference type="NCBI Taxonomy" id="3848"/>
    <lineage>
        <taxon>Eukaryota</taxon>
        <taxon>Viridiplantae</taxon>
        <taxon>Streptophyta</taxon>
        <taxon>Embryophyta</taxon>
        <taxon>Tracheophyta</taxon>
        <taxon>Spermatophyta</taxon>
        <taxon>Magnoliopsida</taxon>
        <taxon>eudicotyledons</taxon>
        <taxon>Gunneridae</taxon>
        <taxon>Pentapetalae</taxon>
        <taxon>rosids</taxon>
        <taxon>fabids</taxon>
        <taxon>Fabales</taxon>
        <taxon>Fabaceae</taxon>
        <taxon>Papilionoideae</taxon>
        <taxon>50 kb inversion clade</taxon>
        <taxon>NPAAA clade</taxon>
        <taxon>indigoferoid/millettioid clade</taxon>
        <taxon>Phaseoleae</taxon>
        <taxon>Glycine</taxon>
        <taxon>Glycine subgen. Soja</taxon>
    </lineage>
</organism>
<protein>
    <submittedName>
        <fullName evidence="1">Uncharacterized protein</fullName>
    </submittedName>
</protein>
<dbReference type="EMBL" id="QZWG01000001">
    <property type="protein sequence ID" value="RZC30014.1"/>
    <property type="molecule type" value="Genomic_DNA"/>
</dbReference>
<gene>
    <name evidence="1" type="ORF">D0Y65_001575</name>
</gene>
<sequence>MSINRCHIAAFLRLSDWETKFFDPNVLGSHCLSCSGRSYSTTTPNNVAFVSVAQTLRLTSYPLSVKSAVRTLAAKSCSLAPAPSLPLFDHSSSLILPSKDTRNTKECMKRVEALKTLGQGATLTQRDTVTQRETLA</sequence>
<dbReference type="AlphaFoldDB" id="A0A445M376"/>
<accession>A0A445M376</accession>
<dbReference type="Proteomes" id="UP000289340">
    <property type="component" value="Chromosome 1"/>
</dbReference>
<proteinExistence type="predicted"/>
<keyword evidence="2" id="KW-1185">Reference proteome</keyword>
<reference evidence="1 2" key="1">
    <citation type="submission" date="2018-09" db="EMBL/GenBank/DDBJ databases">
        <title>A high-quality reference genome of wild soybean provides a powerful tool to mine soybean genomes.</title>
        <authorList>
            <person name="Xie M."/>
            <person name="Chung C.Y.L."/>
            <person name="Li M.-W."/>
            <person name="Wong F.-L."/>
            <person name="Chan T.-F."/>
            <person name="Lam H.-M."/>
        </authorList>
    </citation>
    <scope>NUCLEOTIDE SEQUENCE [LARGE SCALE GENOMIC DNA]</scope>
    <source>
        <strain evidence="2">cv. W05</strain>
        <tissue evidence="1">Hypocotyl of etiolated seedlings</tissue>
    </source>
</reference>